<dbReference type="InterPro" id="IPR024964">
    <property type="entry name" value="CTLH/CRA"/>
</dbReference>
<evidence type="ECO:0000313" key="5">
    <source>
        <dbReference type="Proteomes" id="UP000316270"/>
    </source>
</evidence>
<name>A0A517LD13_9PEZI</name>
<organism evidence="4 5">
    <name type="scientific">Venturia effusa</name>
    <dbReference type="NCBI Taxonomy" id="50376"/>
    <lineage>
        <taxon>Eukaryota</taxon>
        <taxon>Fungi</taxon>
        <taxon>Dikarya</taxon>
        <taxon>Ascomycota</taxon>
        <taxon>Pezizomycotina</taxon>
        <taxon>Dothideomycetes</taxon>
        <taxon>Pleosporomycetidae</taxon>
        <taxon>Venturiales</taxon>
        <taxon>Venturiaceae</taxon>
        <taxon>Venturia</taxon>
    </lineage>
</organism>
<feature type="region of interest" description="Disordered" evidence="2">
    <location>
        <begin position="220"/>
        <end position="260"/>
    </location>
</feature>
<accession>A0A517LD13</accession>
<evidence type="ECO:0000256" key="2">
    <source>
        <dbReference type="SAM" id="MobiDB-lite"/>
    </source>
</evidence>
<gene>
    <name evidence="4" type="ORF">FKW77_009649</name>
</gene>
<evidence type="ECO:0000256" key="1">
    <source>
        <dbReference type="ARBA" id="ARBA00002343"/>
    </source>
</evidence>
<dbReference type="InterPro" id="IPR013144">
    <property type="entry name" value="CRA_dom"/>
</dbReference>
<dbReference type="AlphaFoldDB" id="A0A517LD13"/>
<dbReference type="Proteomes" id="UP000316270">
    <property type="component" value="Chromosome 9"/>
</dbReference>
<comment type="function">
    <text evidence="1">Involved in the proteasome-dependent degradation of fructose-1,6-bisphosphatase.</text>
</comment>
<evidence type="ECO:0000313" key="4">
    <source>
        <dbReference type="EMBL" id="QDS73537.1"/>
    </source>
</evidence>
<dbReference type="InterPro" id="IPR050618">
    <property type="entry name" value="Ubq-SigPath_Reg"/>
</dbReference>
<sequence length="260" mass="28947">MRMLTASQSSSTVSAATPVGRHAFERRVEDMKPTKTDINTVIMDYLIKEGYPDSARKFALEANIKQKPDDDSIRTRVAIRNAIHSGDIQTAIEQINELNPNILDSNSQLHFALLRLQLVELIRNCSSSSASIEPALKFATQQLAPRASTSKEFLHDLERTMALLVFTPDHSNPQNAELLKPDLRLEVADRVNQAILARQGTSVEAKIKEWIRARAWSENEARRAKKEVPHNMKLGLDGDTDGDSDDEAMNGNGDNDAMIS</sequence>
<evidence type="ECO:0000259" key="3">
    <source>
        <dbReference type="PROSITE" id="PS50897"/>
    </source>
</evidence>
<feature type="compositionally biased region" description="Acidic residues" evidence="2">
    <location>
        <begin position="238"/>
        <end position="248"/>
    </location>
</feature>
<dbReference type="STRING" id="50376.A0A517LD13"/>
<dbReference type="InterPro" id="IPR006595">
    <property type="entry name" value="CTLH_C"/>
</dbReference>
<dbReference type="Pfam" id="PF10607">
    <property type="entry name" value="CTLH"/>
    <property type="match status" value="1"/>
</dbReference>
<dbReference type="InterPro" id="IPR006594">
    <property type="entry name" value="LisH"/>
</dbReference>
<dbReference type="SMART" id="SM00757">
    <property type="entry name" value="CRA"/>
    <property type="match status" value="1"/>
</dbReference>
<dbReference type="SMART" id="SM00668">
    <property type="entry name" value="CTLH"/>
    <property type="match status" value="1"/>
</dbReference>
<protein>
    <recommendedName>
        <fullName evidence="3">CTLH domain-containing protein</fullName>
    </recommendedName>
</protein>
<dbReference type="EMBL" id="CP042193">
    <property type="protein sequence ID" value="QDS73537.1"/>
    <property type="molecule type" value="Genomic_DNA"/>
</dbReference>
<reference evidence="4 5" key="1">
    <citation type="submission" date="2019-07" db="EMBL/GenBank/DDBJ databases">
        <title>Finished genome of Venturia effusa.</title>
        <authorList>
            <person name="Young C.A."/>
            <person name="Cox M.P."/>
            <person name="Ganley A.R.D."/>
            <person name="David W.J."/>
        </authorList>
    </citation>
    <scope>NUCLEOTIDE SEQUENCE [LARGE SCALE GENOMIC DNA]</scope>
    <source>
        <strain evidence="5">albino</strain>
    </source>
</reference>
<dbReference type="PROSITE" id="PS50896">
    <property type="entry name" value="LISH"/>
    <property type="match status" value="1"/>
</dbReference>
<keyword evidence="5" id="KW-1185">Reference proteome</keyword>
<dbReference type="OrthoDB" id="2415936at2759"/>
<feature type="compositionally biased region" description="Basic and acidic residues" evidence="2">
    <location>
        <begin position="220"/>
        <end position="230"/>
    </location>
</feature>
<proteinExistence type="predicted"/>
<dbReference type="SMART" id="SM00667">
    <property type="entry name" value="LisH"/>
    <property type="match status" value="1"/>
</dbReference>
<dbReference type="PROSITE" id="PS50897">
    <property type="entry name" value="CTLH"/>
    <property type="match status" value="1"/>
</dbReference>
<feature type="domain" description="CTLH" evidence="3">
    <location>
        <begin position="72"/>
        <end position="129"/>
    </location>
</feature>
<dbReference type="Pfam" id="PF08513">
    <property type="entry name" value="LisH"/>
    <property type="match status" value="1"/>
</dbReference>
<dbReference type="PANTHER" id="PTHR12864">
    <property type="entry name" value="RAN BINDING PROTEIN 9-RELATED"/>
    <property type="match status" value="1"/>
</dbReference>